<comment type="caution">
    <text evidence="1">The sequence shown here is derived from an EMBL/GenBank/DDBJ whole genome shotgun (WGS) entry which is preliminary data.</text>
</comment>
<proteinExistence type="predicted"/>
<evidence type="ECO:0000313" key="1">
    <source>
        <dbReference type="EMBL" id="GED71406.1"/>
    </source>
</evidence>
<dbReference type="EMBL" id="BJON01000021">
    <property type="protein sequence ID" value="GED71406.1"/>
    <property type="molecule type" value="Genomic_DNA"/>
</dbReference>
<reference evidence="1 2" key="1">
    <citation type="submission" date="2019-06" db="EMBL/GenBank/DDBJ databases">
        <title>Whole genome shotgun sequence of Brevibacillus reuszeri NBRC 15719.</title>
        <authorList>
            <person name="Hosoyama A."/>
            <person name="Uohara A."/>
            <person name="Ohji S."/>
            <person name="Ichikawa N."/>
        </authorList>
    </citation>
    <scope>NUCLEOTIDE SEQUENCE [LARGE SCALE GENOMIC DNA]</scope>
    <source>
        <strain evidence="1 2">NBRC 15719</strain>
    </source>
</reference>
<dbReference type="Proteomes" id="UP000319578">
    <property type="component" value="Unassembled WGS sequence"/>
</dbReference>
<name>A0ABQ0TU74_9BACL</name>
<evidence type="ECO:0000313" key="2">
    <source>
        <dbReference type="Proteomes" id="UP000319578"/>
    </source>
</evidence>
<sequence>MDGFHHGIATSDYFHRVTWRKNGGIIPEPDGQAVPFLSVRPTRPLPDQGKFIVCHLKRSFTA</sequence>
<protein>
    <submittedName>
        <fullName evidence="1">Uncharacterized protein</fullName>
    </submittedName>
</protein>
<accession>A0ABQ0TU74</accession>
<gene>
    <name evidence="1" type="ORF">BRE01_51080</name>
</gene>
<organism evidence="1 2">
    <name type="scientific">Brevibacillus reuszeri</name>
    <dbReference type="NCBI Taxonomy" id="54915"/>
    <lineage>
        <taxon>Bacteria</taxon>
        <taxon>Bacillati</taxon>
        <taxon>Bacillota</taxon>
        <taxon>Bacilli</taxon>
        <taxon>Bacillales</taxon>
        <taxon>Paenibacillaceae</taxon>
        <taxon>Brevibacillus</taxon>
    </lineage>
</organism>
<keyword evidence="2" id="KW-1185">Reference proteome</keyword>